<dbReference type="InterPro" id="IPR012939">
    <property type="entry name" value="Glyco_hydro_92"/>
</dbReference>
<dbReference type="EMBL" id="ML992506">
    <property type="protein sequence ID" value="KAF2223833.1"/>
    <property type="molecule type" value="Genomic_DNA"/>
</dbReference>
<organism evidence="2 3">
    <name type="scientific">Elsinoe ampelina</name>
    <dbReference type="NCBI Taxonomy" id="302913"/>
    <lineage>
        <taxon>Eukaryota</taxon>
        <taxon>Fungi</taxon>
        <taxon>Dikarya</taxon>
        <taxon>Ascomycota</taxon>
        <taxon>Pezizomycotina</taxon>
        <taxon>Dothideomycetes</taxon>
        <taxon>Dothideomycetidae</taxon>
        <taxon>Myriangiales</taxon>
        <taxon>Elsinoaceae</taxon>
        <taxon>Elsinoe</taxon>
    </lineage>
</organism>
<evidence type="ECO:0000313" key="3">
    <source>
        <dbReference type="Proteomes" id="UP000799538"/>
    </source>
</evidence>
<dbReference type="GO" id="GO:0005634">
    <property type="term" value="C:nucleus"/>
    <property type="evidence" value="ECO:0007669"/>
    <property type="project" value="TreeGrafter"/>
</dbReference>
<keyword evidence="2" id="KW-0378">Hydrolase</keyword>
<dbReference type="Pfam" id="PF07971">
    <property type="entry name" value="Glyco_hydro_92"/>
    <property type="match status" value="1"/>
</dbReference>
<gene>
    <name evidence="2" type="ORF">BDZ85DRAFT_311958</name>
</gene>
<name>A0A6A6GEA0_9PEZI</name>
<feature type="domain" description="Glycosyl hydrolase family 92" evidence="1">
    <location>
        <begin position="1"/>
        <end position="114"/>
    </location>
</feature>
<proteinExistence type="predicted"/>
<dbReference type="GO" id="GO:0005829">
    <property type="term" value="C:cytosol"/>
    <property type="evidence" value="ECO:0007669"/>
    <property type="project" value="TreeGrafter"/>
</dbReference>
<sequence>MAKMIEWSGGPETFTRRHETLFQPGIKPGNEGFNNTILNPTNEPSFTSPYLFNYVKRQDLSVKCSRNIAKSYYNTGVQGLPDNSDADAMQTWILWNMIGLHPMTGQTTFLIGSP</sequence>
<dbReference type="GO" id="GO:0000224">
    <property type="term" value="F:peptide-N4-(N-acetyl-beta-glucosaminyl)asparagine amidase activity"/>
    <property type="evidence" value="ECO:0007669"/>
    <property type="project" value="TreeGrafter"/>
</dbReference>
<protein>
    <submittedName>
        <fullName evidence="2">Family 92 glycosyl hydrolase</fullName>
    </submittedName>
</protein>
<reference evidence="3" key="1">
    <citation type="journal article" date="2020" name="Stud. Mycol.">
        <title>101 Dothideomycetes genomes: A test case for predicting lifestyles and emergence of pathogens.</title>
        <authorList>
            <person name="Haridas S."/>
            <person name="Albert R."/>
            <person name="Binder M."/>
            <person name="Bloem J."/>
            <person name="LaButti K."/>
            <person name="Salamov A."/>
            <person name="Andreopoulos B."/>
            <person name="Baker S."/>
            <person name="Barry K."/>
            <person name="Bills G."/>
            <person name="Bluhm B."/>
            <person name="Cannon C."/>
            <person name="Castanera R."/>
            <person name="Culley D."/>
            <person name="Daum C."/>
            <person name="Ezra D."/>
            <person name="Gonzalez J."/>
            <person name="Henrissat B."/>
            <person name="Kuo A."/>
            <person name="Liang C."/>
            <person name="Lipzen A."/>
            <person name="Lutzoni F."/>
            <person name="Magnuson J."/>
            <person name="Mondo S."/>
            <person name="Nolan M."/>
            <person name="Ohm R."/>
            <person name="Pangilinan J."/>
            <person name="Park H.-J."/>
            <person name="Ramirez L."/>
            <person name="Alfaro M."/>
            <person name="Sun H."/>
            <person name="Tritt A."/>
            <person name="Yoshinaga Y."/>
            <person name="Zwiers L.-H."/>
            <person name="Turgeon B."/>
            <person name="Goodwin S."/>
            <person name="Spatafora J."/>
            <person name="Crous P."/>
            <person name="Grigoriev I."/>
        </authorList>
    </citation>
    <scope>NUCLEOTIDE SEQUENCE [LARGE SCALE GENOMIC DNA]</scope>
    <source>
        <strain evidence="3">CECT 20119</strain>
    </source>
</reference>
<dbReference type="GO" id="GO:0006516">
    <property type="term" value="P:glycoprotein catabolic process"/>
    <property type="evidence" value="ECO:0007669"/>
    <property type="project" value="TreeGrafter"/>
</dbReference>
<dbReference type="Proteomes" id="UP000799538">
    <property type="component" value="Unassembled WGS sequence"/>
</dbReference>
<accession>A0A6A6GEA0</accession>
<dbReference type="Gene3D" id="3.30.2080.10">
    <property type="entry name" value="GH92 mannosidase domain"/>
    <property type="match status" value="1"/>
</dbReference>
<dbReference type="AlphaFoldDB" id="A0A6A6GEA0"/>
<dbReference type="OrthoDB" id="449263at2759"/>
<dbReference type="PANTHER" id="PTHR12143:SF38">
    <property type="entry name" value="ALPHA-1,2-MANNOSIDASE FAMILY PROTEIN (AFU_ORTHOLOGUE AFUA_5G10520)"/>
    <property type="match status" value="1"/>
</dbReference>
<keyword evidence="3" id="KW-1185">Reference proteome</keyword>
<evidence type="ECO:0000259" key="1">
    <source>
        <dbReference type="Pfam" id="PF07971"/>
    </source>
</evidence>
<evidence type="ECO:0000313" key="2">
    <source>
        <dbReference type="EMBL" id="KAF2223833.1"/>
    </source>
</evidence>
<dbReference type="InterPro" id="IPR050883">
    <property type="entry name" value="PNGase"/>
</dbReference>
<dbReference type="PANTHER" id="PTHR12143">
    <property type="entry name" value="PEPTIDE N-GLYCANASE PNGASE -RELATED"/>
    <property type="match status" value="1"/>
</dbReference>